<name>A0AAE1AXT8_9GAST</name>
<evidence type="ECO:0000313" key="2">
    <source>
        <dbReference type="Proteomes" id="UP001283361"/>
    </source>
</evidence>
<dbReference type="Proteomes" id="UP001283361">
    <property type="component" value="Unassembled WGS sequence"/>
</dbReference>
<keyword evidence="2" id="KW-1185">Reference proteome</keyword>
<reference evidence="1" key="1">
    <citation type="journal article" date="2023" name="G3 (Bethesda)">
        <title>A reference genome for the long-term kleptoplast-retaining sea slug Elysia crispata morphotype clarki.</title>
        <authorList>
            <person name="Eastman K.E."/>
            <person name="Pendleton A.L."/>
            <person name="Shaikh M.A."/>
            <person name="Suttiyut T."/>
            <person name="Ogas R."/>
            <person name="Tomko P."/>
            <person name="Gavelis G."/>
            <person name="Widhalm J.R."/>
            <person name="Wisecaver J.H."/>
        </authorList>
    </citation>
    <scope>NUCLEOTIDE SEQUENCE</scope>
    <source>
        <strain evidence="1">ECLA1</strain>
    </source>
</reference>
<evidence type="ECO:0000313" key="1">
    <source>
        <dbReference type="EMBL" id="KAK3796074.1"/>
    </source>
</evidence>
<protein>
    <submittedName>
        <fullName evidence="1">Uncharacterized protein</fullName>
    </submittedName>
</protein>
<comment type="caution">
    <text evidence="1">The sequence shown here is derived from an EMBL/GenBank/DDBJ whole genome shotgun (WGS) entry which is preliminary data.</text>
</comment>
<dbReference type="EMBL" id="JAWDGP010000935">
    <property type="protein sequence ID" value="KAK3796074.1"/>
    <property type="molecule type" value="Genomic_DNA"/>
</dbReference>
<sequence>MYKATETTSPSITPLRSHTTRQWTWDTCAVRFMDSYSLFCILFYSLPQSANHPSRCTNCLIGLGVKSHQIRSITWCRSAAHRTLRTKES</sequence>
<proteinExistence type="predicted"/>
<accession>A0AAE1AXT8</accession>
<gene>
    <name evidence="1" type="ORF">RRG08_017564</name>
</gene>
<organism evidence="1 2">
    <name type="scientific">Elysia crispata</name>
    <name type="common">lettuce slug</name>
    <dbReference type="NCBI Taxonomy" id="231223"/>
    <lineage>
        <taxon>Eukaryota</taxon>
        <taxon>Metazoa</taxon>
        <taxon>Spiralia</taxon>
        <taxon>Lophotrochozoa</taxon>
        <taxon>Mollusca</taxon>
        <taxon>Gastropoda</taxon>
        <taxon>Heterobranchia</taxon>
        <taxon>Euthyneura</taxon>
        <taxon>Panpulmonata</taxon>
        <taxon>Sacoglossa</taxon>
        <taxon>Placobranchoidea</taxon>
        <taxon>Plakobranchidae</taxon>
        <taxon>Elysia</taxon>
    </lineage>
</organism>
<dbReference type="AlphaFoldDB" id="A0AAE1AXT8"/>